<dbReference type="AlphaFoldDB" id="A0A644WZ95"/>
<feature type="compositionally biased region" description="Basic and acidic residues" evidence="1">
    <location>
        <begin position="36"/>
        <end position="48"/>
    </location>
</feature>
<reference evidence="2" key="1">
    <citation type="submission" date="2019-08" db="EMBL/GenBank/DDBJ databases">
        <authorList>
            <person name="Kucharzyk K."/>
            <person name="Murdoch R.W."/>
            <person name="Higgins S."/>
            <person name="Loffler F."/>
        </authorList>
    </citation>
    <scope>NUCLEOTIDE SEQUENCE</scope>
</reference>
<gene>
    <name evidence="2" type="ORF">SDC9_55353</name>
</gene>
<feature type="compositionally biased region" description="Basic and acidic residues" evidence="1">
    <location>
        <begin position="96"/>
        <end position="113"/>
    </location>
</feature>
<organism evidence="2">
    <name type="scientific">bioreactor metagenome</name>
    <dbReference type="NCBI Taxonomy" id="1076179"/>
    <lineage>
        <taxon>unclassified sequences</taxon>
        <taxon>metagenomes</taxon>
        <taxon>ecological metagenomes</taxon>
    </lineage>
</organism>
<protein>
    <submittedName>
        <fullName evidence="2">Uncharacterized protein</fullName>
    </submittedName>
</protein>
<name>A0A644WZ95_9ZZZZ</name>
<proteinExistence type="predicted"/>
<evidence type="ECO:0000256" key="1">
    <source>
        <dbReference type="SAM" id="MobiDB-lite"/>
    </source>
</evidence>
<comment type="caution">
    <text evidence="2">The sequence shown here is derived from an EMBL/GenBank/DDBJ whole genome shotgun (WGS) entry which is preliminary data.</text>
</comment>
<feature type="region of interest" description="Disordered" evidence="1">
    <location>
        <begin position="1"/>
        <end position="122"/>
    </location>
</feature>
<dbReference type="EMBL" id="VSSQ01001522">
    <property type="protein sequence ID" value="MPM09037.1"/>
    <property type="molecule type" value="Genomic_DNA"/>
</dbReference>
<feature type="compositionally biased region" description="Basic and acidic residues" evidence="1">
    <location>
        <begin position="1"/>
        <end position="23"/>
    </location>
</feature>
<evidence type="ECO:0000313" key="2">
    <source>
        <dbReference type="EMBL" id="MPM09037.1"/>
    </source>
</evidence>
<sequence>MLRQHQDEGNFAELRRLEPEKAQVKPALGSLHRHSEHHDPEKKDKGKSIDTVSPGEKPGIPDLEHPEIGDSGEAAPQELPGRKSAPSAVKTGARAENGRHAEKEEGQDRKKLEPIQAGQVFS</sequence>
<accession>A0A644WZ95</accession>